<dbReference type="Gene3D" id="3.80.10.10">
    <property type="entry name" value="Ribonuclease Inhibitor"/>
    <property type="match status" value="1"/>
</dbReference>
<keyword evidence="2" id="KW-0677">Repeat</keyword>
<dbReference type="Pfam" id="PF13855">
    <property type="entry name" value="LRR_8"/>
    <property type="match status" value="1"/>
</dbReference>
<dbReference type="PROSITE" id="PS51450">
    <property type="entry name" value="LRR"/>
    <property type="match status" value="1"/>
</dbReference>
<sequence>MNKLSLTSMKIEEIHENSFLGLGSLRILDLSHNNLTFVPDDASQWLGSINEINLSFNKFYNSTKMGMMVSQFAQLR</sequence>
<name>E4X4R6_OIKDI</name>
<protein>
    <submittedName>
        <fullName evidence="3">Uncharacterized protein</fullName>
    </submittedName>
</protein>
<accession>E4X4R6</accession>
<evidence type="ECO:0000256" key="1">
    <source>
        <dbReference type="ARBA" id="ARBA00022614"/>
    </source>
</evidence>
<dbReference type="InterPro" id="IPR001611">
    <property type="entry name" value="Leu-rich_rpt"/>
</dbReference>
<dbReference type="InterPro" id="IPR032675">
    <property type="entry name" value="LRR_dom_sf"/>
</dbReference>
<dbReference type="SUPFAM" id="SSF52058">
    <property type="entry name" value="L domain-like"/>
    <property type="match status" value="1"/>
</dbReference>
<gene>
    <name evidence="3" type="ORF">GSOID_T00002138001</name>
</gene>
<dbReference type="InParanoid" id="E4X4R6"/>
<dbReference type="AlphaFoldDB" id="E4X4R6"/>
<dbReference type="OrthoDB" id="9229163at2759"/>
<keyword evidence="4" id="KW-1185">Reference proteome</keyword>
<organism evidence="3">
    <name type="scientific">Oikopleura dioica</name>
    <name type="common">Tunicate</name>
    <dbReference type="NCBI Taxonomy" id="34765"/>
    <lineage>
        <taxon>Eukaryota</taxon>
        <taxon>Metazoa</taxon>
        <taxon>Chordata</taxon>
        <taxon>Tunicata</taxon>
        <taxon>Appendicularia</taxon>
        <taxon>Copelata</taxon>
        <taxon>Oikopleuridae</taxon>
        <taxon>Oikopleura</taxon>
    </lineage>
</organism>
<keyword evidence="1" id="KW-0433">Leucine-rich repeat</keyword>
<dbReference type="EMBL" id="FN653025">
    <property type="protein sequence ID" value="CBY18284.1"/>
    <property type="molecule type" value="Genomic_DNA"/>
</dbReference>
<evidence type="ECO:0000313" key="4">
    <source>
        <dbReference type="Proteomes" id="UP000001307"/>
    </source>
</evidence>
<evidence type="ECO:0000313" key="3">
    <source>
        <dbReference type="EMBL" id="CBY18284.1"/>
    </source>
</evidence>
<dbReference type="SMART" id="SM00369">
    <property type="entry name" value="LRR_TYP"/>
    <property type="match status" value="1"/>
</dbReference>
<proteinExistence type="predicted"/>
<dbReference type="InterPro" id="IPR003591">
    <property type="entry name" value="Leu-rich_rpt_typical-subtyp"/>
</dbReference>
<dbReference type="Proteomes" id="UP000001307">
    <property type="component" value="Unassembled WGS sequence"/>
</dbReference>
<evidence type="ECO:0000256" key="2">
    <source>
        <dbReference type="ARBA" id="ARBA00022737"/>
    </source>
</evidence>
<reference evidence="3" key="1">
    <citation type="journal article" date="2010" name="Science">
        <title>Plasticity of animal genome architecture unmasked by rapid evolution of a pelagic tunicate.</title>
        <authorList>
            <person name="Denoeud F."/>
            <person name="Henriet S."/>
            <person name="Mungpakdee S."/>
            <person name="Aury J.M."/>
            <person name="Da Silva C."/>
            <person name="Brinkmann H."/>
            <person name="Mikhaleva J."/>
            <person name="Olsen L.C."/>
            <person name="Jubin C."/>
            <person name="Canestro C."/>
            <person name="Bouquet J.M."/>
            <person name="Danks G."/>
            <person name="Poulain J."/>
            <person name="Campsteijn C."/>
            <person name="Adamski M."/>
            <person name="Cross I."/>
            <person name="Yadetie F."/>
            <person name="Muffato M."/>
            <person name="Louis A."/>
            <person name="Butcher S."/>
            <person name="Tsagkogeorga G."/>
            <person name="Konrad A."/>
            <person name="Singh S."/>
            <person name="Jensen M.F."/>
            <person name="Cong E.H."/>
            <person name="Eikeseth-Otteraa H."/>
            <person name="Noel B."/>
            <person name="Anthouard V."/>
            <person name="Porcel B.M."/>
            <person name="Kachouri-Lafond R."/>
            <person name="Nishino A."/>
            <person name="Ugolini M."/>
            <person name="Chourrout P."/>
            <person name="Nishida H."/>
            <person name="Aasland R."/>
            <person name="Huzurbazar S."/>
            <person name="Westhof E."/>
            <person name="Delsuc F."/>
            <person name="Lehrach H."/>
            <person name="Reinhardt R."/>
            <person name="Weissenbach J."/>
            <person name="Roy S.W."/>
            <person name="Artiguenave F."/>
            <person name="Postlethwait J.H."/>
            <person name="Manak J.R."/>
            <person name="Thompson E.M."/>
            <person name="Jaillon O."/>
            <person name="Du Pasquier L."/>
            <person name="Boudinot P."/>
            <person name="Liberles D.A."/>
            <person name="Volff J.N."/>
            <person name="Philippe H."/>
            <person name="Lenhard B."/>
            <person name="Roest Crollius H."/>
            <person name="Wincker P."/>
            <person name="Chourrout D."/>
        </authorList>
    </citation>
    <scope>NUCLEOTIDE SEQUENCE [LARGE SCALE GENOMIC DNA]</scope>
</reference>